<comment type="caution">
    <text evidence="1">The sequence shown here is derived from an EMBL/GenBank/DDBJ whole genome shotgun (WGS) entry which is preliminary data.</text>
</comment>
<dbReference type="AlphaFoldDB" id="A0A2G9HE99"/>
<keyword evidence="2" id="KW-1185">Reference proteome</keyword>
<organism evidence="1 2">
    <name type="scientific">Handroanthus impetiginosus</name>
    <dbReference type="NCBI Taxonomy" id="429701"/>
    <lineage>
        <taxon>Eukaryota</taxon>
        <taxon>Viridiplantae</taxon>
        <taxon>Streptophyta</taxon>
        <taxon>Embryophyta</taxon>
        <taxon>Tracheophyta</taxon>
        <taxon>Spermatophyta</taxon>
        <taxon>Magnoliopsida</taxon>
        <taxon>eudicotyledons</taxon>
        <taxon>Gunneridae</taxon>
        <taxon>Pentapetalae</taxon>
        <taxon>asterids</taxon>
        <taxon>lamiids</taxon>
        <taxon>Lamiales</taxon>
        <taxon>Bignoniaceae</taxon>
        <taxon>Crescentiina</taxon>
        <taxon>Tabebuia alliance</taxon>
        <taxon>Handroanthus</taxon>
    </lineage>
</organism>
<reference evidence="2" key="1">
    <citation type="journal article" date="2018" name="Gigascience">
        <title>Genome assembly of the Pink Ipe (Handroanthus impetiginosus, Bignoniaceae), a highly valued, ecologically keystone Neotropical timber forest tree.</title>
        <authorList>
            <person name="Silva-Junior O.B."/>
            <person name="Grattapaglia D."/>
            <person name="Novaes E."/>
            <person name="Collevatti R.G."/>
        </authorList>
    </citation>
    <scope>NUCLEOTIDE SEQUENCE [LARGE SCALE GENOMIC DNA]</scope>
    <source>
        <strain evidence="2">cv. UFG-1</strain>
    </source>
</reference>
<dbReference type="PANTHER" id="PTHR35131">
    <property type="entry name" value="EXPRESSED PROTEIN"/>
    <property type="match status" value="1"/>
</dbReference>
<evidence type="ECO:0000313" key="1">
    <source>
        <dbReference type="EMBL" id="PIN15844.1"/>
    </source>
</evidence>
<dbReference type="EMBL" id="NKXS01002008">
    <property type="protein sequence ID" value="PIN15844.1"/>
    <property type="molecule type" value="Genomic_DNA"/>
</dbReference>
<proteinExistence type="predicted"/>
<sequence>MSHTLSNSHIKTISKATIQSEASTFPPSIKEMVDIPQSFVSAEKRVAKSNPVAIGTRGTVGSLVMQEIEYFSRLDLDGCSSSNKSQHQLSDLASTGKFSRSKLEPLIVVPGKKKPGNKRLIPSMCSMVKVAESNQPKACSRYTYLNLKADLERLQP</sequence>
<gene>
    <name evidence="1" type="ORF">CDL12_11510</name>
</gene>
<evidence type="ECO:0000313" key="2">
    <source>
        <dbReference type="Proteomes" id="UP000231279"/>
    </source>
</evidence>
<dbReference type="OrthoDB" id="783264at2759"/>
<name>A0A2G9HE99_9LAMI</name>
<protein>
    <submittedName>
        <fullName evidence="1">Uncharacterized protein</fullName>
    </submittedName>
</protein>
<dbReference type="Proteomes" id="UP000231279">
    <property type="component" value="Unassembled WGS sequence"/>
</dbReference>
<accession>A0A2G9HE99</accession>
<dbReference type="PANTHER" id="PTHR35131:SF2">
    <property type="entry name" value="GAG-POL POLYPROTEIN"/>
    <property type="match status" value="1"/>
</dbReference>